<dbReference type="Proteomes" id="UP001529369">
    <property type="component" value="Unassembled WGS sequence"/>
</dbReference>
<gene>
    <name evidence="1" type="ORF">QWZ14_25070</name>
</gene>
<organism evidence="1 2">
    <name type="scientific">Paeniroseomonas aquatica</name>
    <dbReference type="NCBI Taxonomy" id="373043"/>
    <lineage>
        <taxon>Bacteria</taxon>
        <taxon>Pseudomonadati</taxon>
        <taxon>Pseudomonadota</taxon>
        <taxon>Alphaproteobacteria</taxon>
        <taxon>Acetobacterales</taxon>
        <taxon>Acetobacteraceae</taxon>
        <taxon>Paeniroseomonas</taxon>
    </lineage>
</organism>
<dbReference type="Pfam" id="PF13689">
    <property type="entry name" value="DUF4154"/>
    <property type="match status" value="1"/>
</dbReference>
<evidence type="ECO:0000313" key="2">
    <source>
        <dbReference type="Proteomes" id="UP001529369"/>
    </source>
</evidence>
<name>A0ABT8ADB9_9PROT</name>
<dbReference type="EMBL" id="JAUFPN010000196">
    <property type="protein sequence ID" value="MDN3567665.1"/>
    <property type="molecule type" value="Genomic_DNA"/>
</dbReference>
<keyword evidence="2" id="KW-1185">Reference proteome</keyword>
<sequence>MATTGLRAGATRRQFGLRLGGLAAATLPGLAAAAETSRRDLLILARALGFMERPPTGTAELGIAYPGGSAAARAEAERVAEAFGSEGLRAGPLLLHPRLVAAESLAQPSFAALFLIDAALPLASRVAEALLGRGIATVCTDPTTVERGTVVMAVRSEPRVEIVVSRAAAQRAGVSFSSAFRMMIQER</sequence>
<protein>
    <submittedName>
        <fullName evidence="1">YfiR/HmsC family protein</fullName>
    </submittedName>
</protein>
<dbReference type="InterPro" id="IPR025293">
    <property type="entry name" value="YfiR/HmsC-like"/>
</dbReference>
<accession>A0ABT8ADB9</accession>
<evidence type="ECO:0000313" key="1">
    <source>
        <dbReference type="EMBL" id="MDN3567665.1"/>
    </source>
</evidence>
<reference evidence="2" key="1">
    <citation type="journal article" date="2019" name="Int. J. Syst. Evol. Microbiol.">
        <title>The Global Catalogue of Microorganisms (GCM) 10K type strain sequencing project: providing services to taxonomists for standard genome sequencing and annotation.</title>
        <authorList>
            <consortium name="The Broad Institute Genomics Platform"/>
            <consortium name="The Broad Institute Genome Sequencing Center for Infectious Disease"/>
            <person name="Wu L."/>
            <person name="Ma J."/>
        </authorList>
    </citation>
    <scope>NUCLEOTIDE SEQUENCE [LARGE SCALE GENOMIC DNA]</scope>
    <source>
        <strain evidence="2">CECT 7131</strain>
    </source>
</reference>
<proteinExistence type="predicted"/>
<dbReference type="RefSeq" id="WP_290319723.1">
    <property type="nucleotide sequence ID" value="NZ_JAUFPN010000196.1"/>
</dbReference>
<comment type="caution">
    <text evidence="1">The sequence shown here is derived from an EMBL/GenBank/DDBJ whole genome shotgun (WGS) entry which is preliminary data.</text>
</comment>